<evidence type="ECO:0000313" key="1">
    <source>
        <dbReference type="EMBL" id="AFQ96073.1"/>
    </source>
</evidence>
<evidence type="ECO:0000313" key="2">
    <source>
        <dbReference type="Proteomes" id="UP000011296"/>
    </source>
</evidence>
<reference evidence="2" key="1">
    <citation type="submission" date="2011-07" db="EMBL/GenBank/DDBJ databases">
        <title>New Enterobacteriaphages and their use to control Salmonella enterica.</title>
        <authorList>
            <person name="Bardina C."/>
            <person name="Spricigo D.A."/>
            <person name="Cortes M.P."/>
            <person name="Llagostera M."/>
        </authorList>
    </citation>
    <scope>NUCLEOTIDE SEQUENCE [LARGE SCALE GENOMIC DNA]</scope>
</reference>
<dbReference type="GeneID" id="24723815"/>
<sequence>MVTQRLEQPIKFYKIKKPPIKEALDILNQCFKDCS</sequence>
<accession>M1FGM3</accession>
<keyword evidence="2" id="KW-1185">Reference proteome</keyword>
<name>M1FGM3_9CAUD</name>
<dbReference type="Proteomes" id="UP000011296">
    <property type="component" value="Segment"/>
</dbReference>
<dbReference type="RefSeq" id="YP_009150083.1">
    <property type="nucleotide sequence ID" value="NC_027360.1"/>
</dbReference>
<reference evidence="1 2" key="2">
    <citation type="journal article" date="2016" name="Front. Microbiol.">
        <title>Genomics of Three New Bacteriophages Useful in the Biocontrol of Salmonella.</title>
        <authorList>
            <person name="Bardina C."/>
            <person name="Colom J."/>
            <person name="Spricigo D.A."/>
            <person name="Otero J."/>
            <person name="Sanchez-Osuna M."/>
            <person name="Cortes P."/>
            <person name="Llagostera M."/>
        </authorList>
    </citation>
    <scope>NUCLEOTIDE SEQUENCE [LARGE SCALE GENOMIC DNA]</scope>
</reference>
<protein>
    <submittedName>
        <fullName evidence="1">Uncharacterized protein</fullName>
    </submittedName>
</protein>
<dbReference type="KEGG" id="vg:24723815"/>
<dbReference type="EMBL" id="JN225449">
    <property type="protein sequence ID" value="AFQ96073.1"/>
    <property type="molecule type" value="Genomic_DNA"/>
</dbReference>
<gene>
    <name evidence="1" type="ORF">Phi87_32</name>
</gene>
<proteinExistence type="predicted"/>
<organism evidence="1 2">
    <name type="scientific">Enterobacteria phage UAB_Phi87</name>
    <dbReference type="NCBI Taxonomy" id="1197935"/>
    <lineage>
        <taxon>Viruses</taxon>
        <taxon>Duplodnaviria</taxon>
        <taxon>Heunggongvirae</taxon>
        <taxon>Uroviricota</taxon>
        <taxon>Caudoviricetes</taxon>
        <taxon>Andersonviridae</taxon>
        <taxon>Ounavirinae</taxon>
        <taxon>Felixounavirus</taxon>
        <taxon>Felixounavirus UAB87</taxon>
    </lineage>
</organism>